<proteinExistence type="predicted"/>
<dbReference type="Proteomes" id="UP001056120">
    <property type="component" value="Linkage Group LG09"/>
</dbReference>
<organism evidence="1 2">
    <name type="scientific">Smallanthus sonchifolius</name>
    <dbReference type="NCBI Taxonomy" id="185202"/>
    <lineage>
        <taxon>Eukaryota</taxon>
        <taxon>Viridiplantae</taxon>
        <taxon>Streptophyta</taxon>
        <taxon>Embryophyta</taxon>
        <taxon>Tracheophyta</taxon>
        <taxon>Spermatophyta</taxon>
        <taxon>Magnoliopsida</taxon>
        <taxon>eudicotyledons</taxon>
        <taxon>Gunneridae</taxon>
        <taxon>Pentapetalae</taxon>
        <taxon>asterids</taxon>
        <taxon>campanulids</taxon>
        <taxon>Asterales</taxon>
        <taxon>Asteraceae</taxon>
        <taxon>Asteroideae</taxon>
        <taxon>Heliantheae alliance</taxon>
        <taxon>Millerieae</taxon>
        <taxon>Smallanthus</taxon>
    </lineage>
</organism>
<name>A0ACB9IAI0_9ASTR</name>
<sequence length="426" mass="48561">MWRISNLLWFKPKKMEKILKDQGLKGNPYRFMNGDLNEIVQMMSEANSKPMNLSHDIVPRVEPFLHKSITTLGKSYFTWMGTKPMVHVSDPSMIREVLANYKKYEKFLGDNPLARLIGTGLIDAKGDQWDKRRKIINPAFHMEKLKASKSVYIPGIRFLPTKNNKRMKEIHQQVRGLIKGIINKRVVAMKAGEASHDDLLGILLHSNFKEIEEHGNKSFGLSMDDVIEECKIFYVAGQETTGNLLVWTMILLGQHTEWQTRAREEVLHVFGDKKPDINGLSHLKVMSIIFNEVLRLYPPAGYLRRLINDETKLGNLTLPAGTLIEISSLFLHHDKDTWGEDVNEFKPERFSKSVSKVANGQALYLPFGGGPRICIGQNFTTLEAKMAFAMILQCFSFELSPSYSHAPIQMPVLSPQFGAHFILHKL</sequence>
<reference evidence="2" key="1">
    <citation type="journal article" date="2022" name="Mol. Ecol. Resour.">
        <title>The genomes of chicory, endive, great burdock and yacon provide insights into Asteraceae palaeo-polyploidization history and plant inulin production.</title>
        <authorList>
            <person name="Fan W."/>
            <person name="Wang S."/>
            <person name="Wang H."/>
            <person name="Wang A."/>
            <person name="Jiang F."/>
            <person name="Liu H."/>
            <person name="Zhao H."/>
            <person name="Xu D."/>
            <person name="Zhang Y."/>
        </authorList>
    </citation>
    <scope>NUCLEOTIDE SEQUENCE [LARGE SCALE GENOMIC DNA]</scope>
    <source>
        <strain evidence="2">cv. Yunnan</strain>
    </source>
</reference>
<comment type="caution">
    <text evidence="1">The sequence shown here is derived from an EMBL/GenBank/DDBJ whole genome shotgun (WGS) entry which is preliminary data.</text>
</comment>
<accession>A0ACB9IAI0</accession>
<evidence type="ECO:0000313" key="2">
    <source>
        <dbReference type="Proteomes" id="UP001056120"/>
    </source>
</evidence>
<evidence type="ECO:0000313" key="1">
    <source>
        <dbReference type="EMBL" id="KAI3805020.1"/>
    </source>
</evidence>
<keyword evidence="2" id="KW-1185">Reference proteome</keyword>
<protein>
    <submittedName>
        <fullName evidence="1">Uncharacterized protein</fullName>
    </submittedName>
</protein>
<gene>
    <name evidence="1" type="ORF">L1987_27012</name>
</gene>
<reference evidence="1 2" key="2">
    <citation type="journal article" date="2022" name="Mol. Ecol. Resour.">
        <title>The genomes of chicory, endive, great burdock and yacon provide insights into Asteraceae paleo-polyploidization history and plant inulin production.</title>
        <authorList>
            <person name="Fan W."/>
            <person name="Wang S."/>
            <person name="Wang H."/>
            <person name="Wang A."/>
            <person name="Jiang F."/>
            <person name="Liu H."/>
            <person name="Zhao H."/>
            <person name="Xu D."/>
            <person name="Zhang Y."/>
        </authorList>
    </citation>
    <scope>NUCLEOTIDE SEQUENCE [LARGE SCALE GENOMIC DNA]</scope>
    <source>
        <strain evidence="2">cv. Yunnan</strain>
        <tissue evidence="1">Leaves</tissue>
    </source>
</reference>
<dbReference type="EMBL" id="CM042026">
    <property type="protein sequence ID" value="KAI3805020.1"/>
    <property type="molecule type" value="Genomic_DNA"/>
</dbReference>